<keyword evidence="4" id="KW-0540">Nuclease</keyword>
<gene>
    <name evidence="9" type="primary">TY3B-G_1</name>
    <name evidence="9" type="ORF">NGRA_1486</name>
</gene>
<dbReference type="InterPro" id="IPR043128">
    <property type="entry name" value="Rev_trsase/Diguanyl_cyclase"/>
</dbReference>
<evidence type="ECO:0000313" key="10">
    <source>
        <dbReference type="Proteomes" id="UP000740883"/>
    </source>
</evidence>
<evidence type="ECO:0000256" key="5">
    <source>
        <dbReference type="ARBA" id="ARBA00022759"/>
    </source>
</evidence>
<keyword evidence="6" id="KW-0378">Hydrolase</keyword>
<keyword evidence="3" id="KW-0548">Nucleotidyltransferase</keyword>
<dbReference type="PANTHER" id="PTHR33064:SF37">
    <property type="entry name" value="RIBONUCLEASE H"/>
    <property type="match status" value="1"/>
</dbReference>
<sequence>MGYYQIEIDKESIPKTAFVLPFGQYEFLRMPFGLSNAPREFQRIMNEKLSNLNFVKVFVDDILMFSKSPEEHVEHIETVLSTLNREGVSINFEKSSFMKTEVKYLGKIINSEGIKPDISTIFKIENDLNPKNRKQLMKLLGVLNWFRDHIPNLSSKIATITAKLSNTTPFYWTDHDKKQLSVL</sequence>
<dbReference type="FunFam" id="3.30.70.270:FF:000003">
    <property type="entry name" value="Transposon Ty3-G Gag-Pol polyprotein"/>
    <property type="match status" value="1"/>
</dbReference>
<keyword evidence="2" id="KW-0808">Transferase</keyword>
<dbReference type="SUPFAM" id="SSF56672">
    <property type="entry name" value="DNA/RNA polymerases"/>
    <property type="match status" value="1"/>
</dbReference>
<dbReference type="CDD" id="cd01647">
    <property type="entry name" value="RT_LTR"/>
    <property type="match status" value="1"/>
</dbReference>
<keyword evidence="5" id="KW-0255">Endonuclease</keyword>
<dbReference type="Proteomes" id="UP000740883">
    <property type="component" value="Unassembled WGS sequence"/>
</dbReference>
<dbReference type="PROSITE" id="PS50878">
    <property type="entry name" value="RT_POL"/>
    <property type="match status" value="1"/>
</dbReference>
<dbReference type="OrthoDB" id="2194544at2759"/>
<evidence type="ECO:0000313" key="9">
    <source>
        <dbReference type="EMBL" id="KAF9763130.1"/>
    </source>
</evidence>
<reference evidence="9 10" key="1">
    <citation type="journal article" date="2020" name="Genome Biol. Evol.">
        <title>Comparative genomics of strictly vertically transmitted, feminizing microsporidia endosymbionts of amphipod crustaceans.</title>
        <authorList>
            <person name="Cormier A."/>
            <person name="Chebbi M.A."/>
            <person name="Giraud I."/>
            <person name="Wattier R."/>
            <person name="Teixeira M."/>
            <person name="Gilbert C."/>
            <person name="Rigaud T."/>
            <person name="Cordaux R."/>
        </authorList>
    </citation>
    <scope>NUCLEOTIDE SEQUENCE [LARGE SCALE GENOMIC DNA]</scope>
    <source>
        <strain evidence="9 10">Ou3-Ou53</strain>
    </source>
</reference>
<accession>A0A9P6H1P3</accession>
<evidence type="ECO:0000256" key="1">
    <source>
        <dbReference type="ARBA" id="ARBA00022670"/>
    </source>
</evidence>
<dbReference type="InterPro" id="IPR000477">
    <property type="entry name" value="RT_dom"/>
</dbReference>
<dbReference type="GO" id="GO:0004519">
    <property type="term" value="F:endonuclease activity"/>
    <property type="evidence" value="ECO:0007669"/>
    <property type="project" value="UniProtKB-KW"/>
</dbReference>
<dbReference type="AlphaFoldDB" id="A0A9P6H1P3"/>
<dbReference type="Gene3D" id="3.10.10.10">
    <property type="entry name" value="HIV Type 1 Reverse Transcriptase, subunit A, domain 1"/>
    <property type="match status" value="1"/>
</dbReference>
<keyword evidence="1" id="KW-0645">Protease</keyword>
<evidence type="ECO:0000256" key="3">
    <source>
        <dbReference type="ARBA" id="ARBA00022695"/>
    </source>
</evidence>
<dbReference type="FunFam" id="3.10.10.10:FF:000007">
    <property type="entry name" value="Retrovirus-related Pol polyprotein from transposon 17.6-like Protein"/>
    <property type="match status" value="1"/>
</dbReference>
<dbReference type="InterPro" id="IPR051320">
    <property type="entry name" value="Viral_Replic_Matur_Polypro"/>
</dbReference>
<dbReference type="InterPro" id="IPR043502">
    <property type="entry name" value="DNA/RNA_pol_sf"/>
</dbReference>
<dbReference type="GO" id="GO:0006508">
    <property type="term" value="P:proteolysis"/>
    <property type="evidence" value="ECO:0007669"/>
    <property type="project" value="UniProtKB-KW"/>
</dbReference>
<keyword evidence="10" id="KW-1185">Reference proteome</keyword>
<comment type="caution">
    <text evidence="9">The sequence shown here is derived from an EMBL/GenBank/DDBJ whole genome shotgun (WGS) entry which is preliminary data.</text>
</comment>
<dbReference type="GO" id="GO:0008233">
    <property type="term" value="F:peptidase activity"/>
    <property type="evidence" value="ECO:0007669"/>
    <property type="project" value="UniProtKB-KW"/>
</dbReference>
<name>A0A9P6H1P3_9MICR</name>
<dbReference type="GO" id="GO:0003964">
    <property type="term" value="F:RNA-directed DNA polymerase activity"/>
    <property type="evidence" value="ECO:0007669"/>
    <property type="project" value="UniProtKB-KW"/>
</dbReference>
<keyword evidence="7" id="KW-0695">RNA-directed DNA polymerase</keyword>
<proteinExistence type="predicted"/>
<organism evidence="9 10">
    <name type="scientific">Nosema granulosis</name>
    <dbReference type="NCBI Taxonomy" id="83296"/>
    <lineage>
        <taxon>Eukaryota</taxon>
        <taxon>Fungi</taxon>
        <taxon>Fungi incertae sedis</taxon>
        <taxon>Microsporidia</taxon>
        <taxon>Nosematidae</taxon>
        <taxon>Nosema</taxon>
    </lineage>
</organism>
<evidence type="ECO:0000256" key="6">
    <source>
        <dbReference type="ARBA" id="ARBA00022801"/>
    </source>
</evidence>
<dbReference type="Gene3D" id="3.30.70.270">
    <property type="match status" value="2"/>
</dbReference>
<dbReference type="PANTHER" id="PTHR33064">
    <property type="entry name" value="POL PROTEIN"/>
    <property type="match status" value="1"/>
</dbReference>
<evidence type="ECO:0000256" key="2">
    <source>
        <dbReference type="ARBA" id="ARBA00022679"/>
    </source>
</evidence>
<evidence type="ECO:0000259" key="8">
    <source>
        <dbReference type="PROSITE" id="PS50878"/>
    </source>
</evidence>
<dbReference type="Pfam" id="PF00078">
    <property type="entry name" value="RVT_1"/>
    <property type="match status" value="1"/>
</dbReference>
<protein>
    <submittedName>
        <fullName evidence="9">Transposon Ty3-G Gag-Pol polyprotein</fullName>
    </submittedName>
</protein>
<dbReference type="EMBL" id="SBJO01000097">
    <property type="protein sequence ID" value="KAF9763130.1"/>
    <property type="molecule type" value="Genomic_DNA"/>
</dbReference>
<evidence type="ECO:0000256" key="7">
    <source>
        <dbReference type="ARBA" id="ARBA00022918"/>
    </source>
</evidence>
<evidence type="ECO:0000256" key="4">
    <source>
        <dbReference type="ARBA" id="ARBA00022722"/>
    </source>
</evidence>
<feature type="domain" description="Reverse transcriptase" evidence="8">
    <location>
        <begin position="1"/>
        <end position="109"/>
    </location>
</feature>